<dbReference type="AlphaFoldDB" id="A0A851TLW7"/>
<evidence type="ECO:0000313" key="9">
    <source>
        <dbReference type="Proteomes" id="UP000661971"/>
    </source>
</evidence>
<name>A0A851TLW7_9AVES</name>
<keyword evidence="5" id="KW-0675">Receptor</keyword>
<protein>
    <submittedName>
        <fullName evidence="8">TS1R1 protein</fullName>
    </submittedName>
</protein>
<dbReference type="Proteomes" id="UP000661971">
    <property type="component" value="Unassembled WGS sequence"/>
</dbReference>
<keyword evidence="7" id="KW-0732">Signal</keyword>
<feature type="chain" id="PRO_5032384864" evidence="7">
    <location>
        <begin position="22"/>
        <end position="156"/>
    </location>
</feature>
<proteinExistence type="predicted"/>
<gene>
    <name evidence="8" type="primary">Tas1r1</name>
    <name evidence="8" type="ORF">NOTNIG_R14637</name>
</gene>
<feature type="non-terminal residue" evidence="8">
    <location>
        <position position="1"/>
    </location>
</feature>
<evidence type="ECO:0000256" key="5">
    <source>
        <dbReference type="ARBA" id="ARBA00023170"/>
    </source>
</evidence>
<dbReference type="PRINTS" id="PR00248">
    <property type="entry name" value="GPCRMGR"/>
</dbReference>
<evidence type="ECO:0000256" key="2">
    <source>
        <dbReference type="ARBA" id="ARBA00022692"/>
    </source>
</evidence>
<sequence>LRLGLALGLCLGPCATTAVFAGDGDYTIAGLFPIHRLPPRAATHPQVDACDDVRAFRSHGLHLFQTMQLTVEEIDNSSSLLPNVSLGYDVYDPCSERANVHATPRALAPKGQRSVPVLPALRHHEPPAAVAVIGPHSTKLALTPAAILSVFLIPEV</sequence>
<keyword evidence="6" id="KW-0325">Glycoprotein</keyword>
<evidence type="ECO:0000256" key="1">
    <source>
        <dbReference type="ARBA" id="ARBA00004141"/>
    </source>
</evidence>
<dbReference type="Gene3D" id="3.40.50.2300">
    <property type="match status" value="1"/>
</dbReference>
<feature type="non-terminal residue" evidence="8">
    <location>
        <position position="156"/>
    </location>
</feature>
<dbReference type="EMBL" id="WBNA01000445">
    <property type="protein sequence ID" value="NXD16893.1"/>
    <property type="molecule type" value="Genomic_DNA"/>
</dbReference>
<keyword evidence="9" id="KW-1185">Reference proteome</keyword>
<feature type="signal peptide" evidence="7">
    <location>
        <begin position="1"/>
        <end position="21"/>
    </location>
</feature>
<dbReference type="InterPro" id="IPR000337">
    <property type="entry name" value="GPCR_3"/>
</dbReference>
<keyword evidence="3" id="KW-1133">Transmembrane helix</keyword>
<dbReference type="GO" id="GO:0004930">
    <property type="term" value="F:G protein-coupled receptor activity"/>
    <property type="evidence" value="ECO:0007669"/>
    <property type="project" value="InterPro"/>
</dbReference>
<evidence type="ECO:0000313" key="8">
    <source>
        <dbReference type="EMBL" id="NXD16893.1"/>
    </source>
</evidence>
<evidence type="ECO:0000256" key="7">
    <source>
        <dbReference type="SAM" id="SignalP"/>
    </source>
</evidence>
<comment type="caution">
    <text evidence="8">The sequence shown here is derived from an EMBL/GenBank/DDBJ whole genome shotgun (WGS) entry which is preliminary data.</text>
</comment>
<dbReference type="PANTHER" id="PTHR24060">
    <property type="entry name" value="METABOTROPIC GLUTAMATE RECEPTOR"/>
    <property type="match status" value="1"/>
</dbReference>
<dbReference type="InterPro" id="IPR050726">
    <property type="entry name" value="mGluR"/>
</dbReference>
<dbReference type="SUPFAM" id="SSF53822">
    <property type="entry name" value="Periplasmic binding protein-like I"/>
    <property type="match status" value="1"/>
</dbReference>
<evidence type="ECO:0000256" key="6">
    <source>
        <dbReference type="ARBA" id="ARBA00023180"/>
    </source>
</evidence>
<evidence type="ECO:0000256" key="4">
    <source>
        <dbReference type="ARBA" id="ARBA00023136"/>
    </source>
</evidence>
<organism evidence="8 9">
    <name type="scientific">Nothocercus nigrocapillus</name>
    <dbReference type="NCBI Taxonomy" id="1977171"/>
    <lineage>
        <taxon>Eukaryota</taxon>
        <taxon>Metazoa</taxon>
        <taxon>Chordata</taxon>
        <taxon>Craniata</taxon>
        <taxon>Vertebrata</taxon>
        <taxon>Euteleostomi</taxon>
        <taxon>Archelosauria</taxon>
        <taxon>Archosauria</taxon>
        <taxon>Dinosauria</taxon>
        <taxon>Saurischia</taxon>
        <taxon>Theropoda</taxon>
        <taxon>Coelurosauria</taxon>
        <taxon>Aves</taxon>
        <taxon>Palaeognathae</taxon>
        <taxon>Tinamiformes</taxon>
        <taxon>Tinamidae</taxon>
        <taxon>Nothocercus</taxon>
    </lineage>
</organism>
<dbReference type="InterPro" id="IPR028082">
    <property type="entry name" value="Peripla_BP_I"/>
</dbReference>
<keyword evidence="4" id="KW-0472">Membrane</keyword>
<evidence type="ECO:0000256" key="3">
    <source>
        <dbReference type="ARBA" id="ARBA00022989"/>
    </source>
</evidence>
<keyword evidence="2" id="KW-0812">Transmembrane</keyword>
<dbReference type="GO" id="GO:0016020">
    <property type="term" value="C:membrane"/>
    <property type="evidence" value="ECO:0007669"/>
    <property type="project" value="UniProtKB-SubCell"/>
</dbReference>
<reference evidence="9" key="1">
    <citation type="submission" date="2023-07" db="EMBL/GenBank/DDBJ databases">
        <title>Bird 10,000 Genomes (B10K) Project - Family phase.</title>
        <authorList>
            <person name="Zhang G."/>
        </authorList>
    </citation>
    <scope>NUCLEOTIDE SEQUENCE [LARGE SCALE GENOMIC DNA]</scope>
</reference>
<accession>A0A851TLW7</accession>
<comment type="subcellular location">
    <subcellularLocation>
        <location evidence="1">Membrane</location>
        <topology evidence="1">Multi-pass membrane protein</topology>
    </subcellularLocation>
</comment>